<name>A0A381Q751_9ZZZZ</name>
<proteinExistence type="predicted"/>
<dbReference type="PROSITE" id="PS00455">
    <property type="entry name" value="AMP_BINDING"/>
    <property type="match status" value="1"/>
</dbReference>
<feature type="domain" description="AMP-dependent synthetase/ligase" evidence="1">
    <location>
        <begin position="7"/>
        <end position="358"/>
    </location>
</feature>
<dbReference type="InterPro" id="IPR025110">
    <property type="entry name" value="AMP-bd_C"/>
</dbReference>
<evidence type="ECO:0000259" key="1">
    <source>
        <dbReference type="Pfam" id="PF00501"/>
    </source>
</evidence>
<dbReference type="InterPro" id="IPR000873">
    <property type="entry name" value="AMP-dep_synth/lig_dom"/>
</dbReference>
<dbReference type="Gene3D" id="3.40.50.12780">
    <property type="entry name" value="N-terminal domain of ligase-like"/>
    <property type="match status" value="1"/>
</dbReference>
<dbReference type="InterPro" id="IPR050237">
    <property type="entry name" value="ATP-dep_AMP-bd_enzyme"/>
</dbReference>
<feature type="domain" description="AMP-binding enzyme C-terminal" evidence="2">
    <location>
        <begin position="408"/>
        <end position="481"/>
    </location>
</feature>
<evidence type="ECO:0000313" key="3">
    <source>
        <dbReference type="EMBL" id="SUZ74788.1"/>
    </source>
</evidence>
<dbReference type="PANTHER" id="PTHR43767:SF12">
    <property type="entry name" value="AMP-DEPENDENT SYNTHETASE AND LIGASE"/>
    <property type="match status" value="1"/>
</dbReference>
<dbReference type="InterPro" id="IPR020845">
    <property type="entry name" value="AMP-binding_CS"/>
</dbReference>
<evidence type="ECO:0000259" key="2">
    <source>
        <dbReference type="Pfam" id="PF13193"/>
    </source>
</evidence>
<sequence>VLPRIVAEAARRFGDRAAFRLPSGAPLSYRALDRASDEVAAGLAARGLGEGDVLLLSLPSGPEYAVAYLAAAKVGAVTAGANPRLRARERGLVADAVGPTLVLATEALTMGLPGDLAVEVVAPTGDPGRLLGPLRNVDHDVPDLVEDAGRPVCICFTSGSTGDPRGAWFTNRQLVAIAGMDSGGAWGSGGHLVAGTAFAHVGVMTKLPWQLASGATSHVMDRWDAGRLLDLVERHRLPAVNGVAAQIALLLRHPGFDDHDLSSVRAIVVGGGPSTPSLVDEARRRFDAPYSIRYSSTESGGIGLGTSLDADDDEALHTVGRPRPGVEAEVRNDGGRPVEAGEVGELWLRTPSAMSGYWGDPVGTAATLVDGWLRTGDLAHVDRAGCHHLAGRVSEMFIRGGYNVYPLEVEAVLGTHPGIDQLAVVPRPDEVLGEIGVAVVVPADPDHPPTLDDLVAHGRPDLSSHKLPEALRIVDRLPLNSGDKLDRRALADDEAAGRPDR</sequence>
<dbReference type="EMBL" id="UINC01001222">
    <property type="protein sequence ID" value="SUZ74788.1"/>
    <property type="molecule type" value="Genomic_DNA"/>
</dbReference>
<protein>
    <recommendedName>
        <fullName evidence="4">AMP-dependent synthetase/ligase domain-containing protein</fullName>
    </recommendedName>
</protein>
<dbReference type="PANTHER" id="PTHR43767">
    <property type="entry name" value="LONG-CHAIN-FATTY-ACID--COA LIGASE"/>
    <property type="match status" value="1"/>
</dbReference>
<organism evidence="3">
    <name type="scientific">marine metagenome</name>
    <dbReference type="NCBI Taxonomy" id="408172"/>
    <lineage>
        <taxon>unclassified sequences</taxon>
        <taxon>metagenomes</taxon>
        <taxon>ecological metagenomes</taxon>
    </lineage>
</organism>
<dbReference type="InterPro" id="IPR042099">
    <property type="entry name" value="ANL_N_sf"/>
</dbReference>
<reference evidence="3" key="1">
    <citation type="submission" date="2018-05" db="EMBL/GenBank/DDBJ databases">
        <authorList>
            <person name="Lanie J.A."/>
            <person name="Ng W.-L."/>
            <person name="Kazmierczak K.M."/>
            <person name="Andrzejewski T.M."/>
            <person name="Davidsen T.M."/>
            <person name="Wayne K.J."/>
            <person name="Tettelin H."/>
            <person name="Glass J.I."/>
            <person name="Rusch D."/>
            <person name="Podicherti R."/>
            <person name="Tsui H.-C.T."/>
            <person name="Winkler M.E."/>
        </authorList>
    </citation>
    <scope>NUCLEOTIDE SEQUENCE</scope>
</reference>
<dbReference type="SUPFAM" id="SSF56801">
    <property type="entry name" value="Acetyl-CoA synthetase-like"/>
    <property type="match status" value="1"/>
</dbReference>
<dbReference type="Gene3D" id="3.30.300.30">
    <property type="match status" value="1"/>
</dbReference>
<accession>A0A381Q751</accession>
<dbReference type="AlphaFoldDB" id="A0A381Q751"/>
<evidence type="ECO:0008006" key="4">
    <source>
        <dbReference type="Google" id="ProtNLM"/>
    </source>
</evidence>
<gene>
    <name evidence="3" type="ORF">METZ01_LOCUS27642</name>
</gene>
<dbReference type="Pfam" id="PF00501">
    <property type="entry name" value="AMP-binding"/>
    <property type="match status" value="1"/>
</dbReference>
<dbReference type="GO" id="GO:0016877">
    <property type="term" value="F:ligase activity, forming carbon-sulfur bonds"/>
    <property type="evidence" value="ECO:0007669"/>
    <property type="project" value="UniProtKB-ARBA"/>
</dbReference>
<dbReference type="InterPro" id="IPR045851">
    <property type="entry name" value="AMP-bd_C_sf"/>
</dbReference>
<dbReference type="Pfam" id="PF13193">
    <property type="entry name" value="AMP-binding_C"/>
    <property type="match status" value="1"/>
</dbReference>
<feature type="non-terminal residue" evidence="3">
    <location>
        <position position="1"/>
    </location>
</feature>